<evidence type="ECO:0000256" key="10">
    <source>
        <dbReference type="ARBA" id="ARBA00023316"/>
    </source>
</evidence>
<evidence type="ECO:0000256" key="11">
    <source>
        <dbReference type="SAM" id="Phobius"/>
    </source>
</evidence>
<evidence type="ECO:0000256" key="2">
    <source>
        <dbReference type="ARBA" id="ARBA00004651"/>
    </source>
</evidence>
<feature type="transmembrane region" description="Helical" evidence="11">
    <location>
        <begin position="613"/>
        <end position="636"/>
    </location>
</feature>
<feature type="transmembrane region" description="Helical" evidence="11">
    <location>
        <begin position="657"/>
        <end position="678"/>
    </location>
</feature>
<evidence type="ECO:0000256" key="7">
    <source>
        <dbReference type="ARBA" id="ARBA00022692"/>
    </source>
</evidence>
<evidence type="ECO:0000256" key="3">
    <source>
        <dbReference type="ARBA" id="ARBA00008195"/>
    </source>
</evidence>
<keyword evidence="6" id="KW-0808">Transferase</keyword>
<keyword evidence="4" id="KW-1003">Cell membrane</keyword>
<dbReference type="RefSeq" id="WP_343941938.1">
    <property type="nucleotide sequence ID" value="NZ_BAAAHP010000078.1"/>
</dbReference>
<dbReference type="Gene3D" id="3.40.190.160">
    <property type="match status" value="1"/>
</dbReference>
<keyword evidence="8 11" id="KW-1133">Transmembrane helix</keyword>
<dbReference type="InterPro" id="IPR027451">
    <property type="entry name" value="EmbABC_dom1"/>
</dbReference>
<feature type="transmembrane region" description="Helical" evidence="11">
    <location>
        <begin position="484"/>
        <end position="504"/>
    </location>
</feature>
<keyword evidence="7 11" id="KW-0812">Transmembrane</keyword>
<feature type="domain" description="Arabinofuranosyltransferase central" evidence="12">
    <location>
        <begin position="183"/>
        <end position="634"/>
    </location>
</feature>
<name>A0ABP4AMC1_9PSEU</name>
<evidence type="ECO:0000259" key="14">
    <source>
        <dbReference type="Pfam" id="PF17689"/>
    </source>
</evidence>
<evidence type="ECO:0000313" key="15">
    <source>
        <dbReference type="EMBL" id="GAA0936820.1"/>
    </source>
</evidence>
<feature type="transmembrane region" description="Helical" evidence="11">
    <location>
        <begin position="227"/>
        <end position="247"/>
    </location>
</feature>
<keyword evidence="16" id="KW-1185">Reference proteome</keyword>
<dbReference type="Pfam" id="PF04602">
    <property type="entry name" value="Arabinose_trans"/>
    <property type="match status" value="1"/>
</dbReference>
<dbReference type="Pfam" id="PF17689">
    <property type="entry name" value="Arabino_trans_N"/>
    <property type="match status" value="1"/>
</dbReference>
<feature type="transmembrane region" description="Helical" evidence="11">
    <location>
        <begin position="187"/>
        <end position="207"/>
    </location>
</feature>
<feature type="transmembrane region" description="Helical" evidence="11">
    <location>
        <begin position="571"/>
        <end position="593"/>
    </location>
</feature>
<feature type="transmembrane region" description="Helical" evidence="11">
    <location>
        <begin position="298"/>
        <end position="318"/>
    </location>
</feature>
<keyword evidence="5" id="KW-0328">Glycosyltransferase</keyword>
<evidence type="ECO:0000256" key="4">
    <source>
        <dbReference type="ARBA" id="ARBA00022475"/>
    </source>
</evidence>
<evidence type="ECO:0000256" key="6">
    <source>
        <dbReference type="ARBA" id="ARBA00022679"/>
    </source>
</evidence>
<feature type="transmembrane region" description="Helical" evidence="11">
    <location>
        <begin position="330"/>
        <end position="348"/>
    </location>
</feature>
<feature type="domain" description="Arabinosyltransferas concanavalin like" evidence="14">
    <location>
        <begin position="36"/>
        <end position="176"/>
    </location>
</feature>
<evidence type="ECO:0000256" key="8">
    <source>
        <dbReference type="ARBA" id="ARBA00022989"/>
    </source>
</evidence>
<comment type="subcellular location">
    <subcellularLocation>
        <location evidence="2">Cell membrane</location>
        <topology evidence="2">Multi-pass membrane protein</topology>
    </subcellularLocation>
</comment>
<comment type="function">
    <text evidence="1">Arabinosyl transferase responsible for the polymerization of arabinose into the arabinan of arabinogalactan.</text>
</comment>
<evidence type="ECO:0000256" key="9">
    <source>
        <dbReference type="ARBA" id="ARBA00023136"/>
    </source>
</evidence>
<feature type="transmembrane region" description="Helical" evidence="11">
    <location>
        <begin position="516"/>
        <end position="532"/>
    </location>
</feature>
<gene>
    <name evidence="15" type="ORF">GCM10009559_29540</name>
</gene>
<dbReference type="InterPro" id="IPR007680">
    <property type="entry name" value="Arabino_trans_central"/>
</dbReference>
<dbReference type="Pfam" id="PF14896">
    <property type="entry name" value="Arabino_trans_C"/>
    <property type="match status" value="2"/>
</dbReference>
<evidence type="ECO:0000259" key="12">
    <source>
        <dbReference type="Pfam" id="PF04602"/>
    </source>
</evidence>
<comment type="similarity">
    <text evidence="3">Belongs to the emb family.</text>
</comment>
<dbReference type="EMBL" id="BAAAHP010000078">
    <property type="protein sequence ID" value="GAA0936820.1"/>
    <property type="molecule type" value="Genomic_DNA"/>
</dbReference>
<reference evidence="16" key="1">
    <citation type="journal article" date="2019" name="Int. J. Syst. Evol. Microbiol.">
        <title>The Global Catalogue of Microorganisms (GCM) 10K type strain sequencing project: providing services to taxonomists for standard genome sequencing and annotation.</title>
        <authorList>
            <consortium name="The Broad Institute Genomics Platform"/>
            <consortium name="The Broad Institute Genome Sequencing Center for Infectious Disease"/>
            <person name="Wu L."/>
            <person name="Ma J."/>
        </authorList>
    </citation>
    <scope>NUCLEOTIDE SEQUENCE [LARGE SCALE GENOMIC DNA]</scope>
    <source>
        <strain evidence="16">JCM 11117</strain>
    </source>
</reference>
<dbReference type="InterPro" id="IPR040920">
    <property type="entry name" value="Arabino_trans_N"/>
</dbReference>
<proteinExistence type="inferred from homology"/>
<comment type="caution">
    <text evidence="15">The sequence shown here is derived from an EMBL/GenBank/DDBJ whole genome shotgun (WGS) entry which is preliminary data.</text>
</comment>
<evidence type="ECO:0000313" key="16">
    <source>
        <dbReference type="Proteomes" id="UP001499967"/>
    </source>
</evidence>
<feature type="transmembrane region" description="Helical" evidence="11">
    <location>
        <begin position="379"/>
        <end position="411"/>
    </location>
</feature>
<feature type="domain" description="Arabinosyltransferase C-terminal" evidence="13">
    <location>
        <begin position="671"/>
        <end position="725"/>
    </location>
</feature>
<dbReference type="Gene3D" id="2.60.120.610">
    <property type="entry name" value="arabinofuranosyltransferase like domain"/>
    <property type="match status" value="1"/>
</dbReference>
<organism evidence="15 16">
    <name type="scientific">Pseudonocardia zijingensis</name>
    <dbReference type="NCBI Taxonomy" id="153376"/>
    <lineage>
        <taxon>Bacteria</taxon>
        <taxon>Bacillati</taxon>
        <taxon>Actinomycetota</taxon>
        <taxon>Actinomycetes</taxon>
        <taxon>Pseudonocardiales</taxon>
        <taxon>Pseudonocardiaceae</taxon>
        <taxon>Pseudonocardia</taxon>
    </lineage>
</organism>
<keyword evidence="10" id="KW-0961">Cell wall biogenesis/degradation</keyword>
<evidence type="ECO:0000256" key="5">
    <source>
        <dbReference type="ARBA" id="ARBA00022676"/>
    </source>
</evidence>
<feature type="transmembrane region" description="Helical" evidence="11">
    <location>
        <begin position="423"/>
        <end position="441"/>
    </location>
</feature>
<evidence type="ECO:0000259" key="13">
    <source>
        <dbReference type="Pfam" id="PF14896"/>
    </source>
</evidence>
<protein>
    <submittedName>
        <fullName evidence="15">Arabinosyltransferase domain-containing protein</fullName>
    </submittedName>
</protein>
<feature type="transmembrane region" description="Helical" evidence="11">
    <location>
        <begin position="544"/>
        <end position="564"/>
    </location>
</feature>
<keyword evidence="9 11" id="KW-0472">Membrane</keyword>
<feature type="domain" description="Arabinosyltransferase C-terminal" evidence="13">
    <location>
        <begin position="807"/>
        <end position="957"/>
    </location>
</feature>
<evidence type="ECO:0000256" key="1">
    <source>
        <dbReference type="ARBA" id="ARBA00003001"/>
    </source>
</evidence>
<sequence length="966" mass="102151">MLPPARPALDPRRAAGVFGLLAVLAAVVFPFAPVEQPEATYSWTAADGAAAIPLLPYQPVQLSARTSCATARDAPPEQVLLSTVPVQTAQGAPALHGLLLTGTGGAVRVESAGVDLGTVDLPAGDCTLAVVSDPQRTSVLIDGEQVLARNGDVRPEVAGAFSDVRSGVELQLSTDTRFETAISPWKAAIGAVGVLALLGALAALHRIDREAGRHVRLLPRRWWRPRAVDAAVTALLGVWWVIGAITVDDGYIAGIVRSIGGNGFVGNAYRWLNAPEAPFSWFYDLYHLWSLVSPSTPWMRLPSTLLGLLLWWLLSRLVLPRLGRFAHRRWVPWCAALAFATWWVPFGLGLRPEPWVAVGTLAVFLAVERTLATGRLLPLAIGLVLAGATTALTPAGLMAVAPFLAAGLPLLSRLRGRRDLHPAALVAVLVAAAASAVYLMVPDQSLAGMLEAVRVRTAVGGGQPLFEETDRYRRLLEWTFQGAIGRRAAVLVTLLAAAGVLWSLRRTRVGIAPGPARRLVVGLLISMAALSLSPTKWTQHFGDLAGYGAAVLVLGAVAWSAAPLRPHPRAFVAGLAATTVVGAIVLAGYNLWPYQGAWFTPTFSTLSPRVADIPVATIVLVVGGAVVAVLLARWTWQDAGGSPRSPLPRWLPAPAPVLAVVLVAVLALQVLTVVRVAVTHRDSYTLASDTLSTLAGNPCGLQERLAVETDPAAGVLPALDGAPVGTLLVDVGGRPVPGVAVAGRTTTPWAALDPRQRNGELPVVVTTSGTLQPGDGLFLEFGDGAGVVERRPIAPRLPVEDDIRELAPPAASTVRLAVDAPEGGRALASLPRAPRLTPMLELLPPGTSALLDWPVAFLFPCLTPEPLPLGTAALPDWRVAPPLDSTETHITYGPKYGGPFVAPRMLIAERRMPTYLAGDPLRDPGQLYRWLPITPLARPEPTVTWHTVAGWHADGRARVPEIDPIG</sequence>
<dbReference type="InterPro" id="IPR032731">
    <property type="entry name" value="Arabino_trans_C"/>
</dbReference>
<dbReference type="Proteomes" id="UP001499967">
    <property type="component" value="Unassembled WGS sequence"/>
</dbReference>
<accession>A0ABP4AMC1</accession>